<protein>
    <submittedName>
        <fullName evidence="1">Uncharacterized protein</fullName>
    </submittedName>
</protein>
<evidence type="ECO:0000313" key="1">
    <source>
        <dbReference type="EMBL" id="KAK6752399.1"/>
    </source>
</evidence>
<keyword evidence="2" id="KW-1185">Reference proteome</keyword>
<sequence length="86" mass="9945">MHRCFCSGGRNVELYMKDAVNIVTFERSLLTYRDGFFGNIFGIMRIRPPGVKKLWGRAGSDGLCLYEVVDLFLLNYRKKLPGRYGF</sequence>
<evidence type="ECO:0000313" key="2">
    <source>
        <dbReference type="Proteomes" id="UP001303046"/>
    </source>
</evidence>
<gene>
    <name evidence="1" type="primary">Necator_chrIV.g16977</name>
    <name evidence="1" type="ORF">RB195_003679</name>
</gene>
<proteinExistence type="predicted"/>
<dbReference type="Proteomes" id="UP001303046">
    <property type="component" value="Unassembled WGS sequence"/>
</dbReference>
<organism evidence="1 2">
    <name type="scientific">Necator americanus</name>
    <name type="common">Human hookworm</name>
    <dbReference type="NCBI Taxonomy" id="51031"/>
    <lineage>
        <taxon>Eukaryota</taxon>
        <taxon>Metazoa</taxon>
        <taxon>Ecdysozoa</taxon>
        <taxon>Nematoda</taxon>
        <taxon>Chromadorea</taxon>
        <taxon>Rhabditida</taxon>
        <taxon>Rhabditina</taxon>
        <taxon>Rhabditomorpha</taxon>
        <taxon>Strongyloidea</taxon>
        <taxon>Ancylostomatidae</taxon>
        <taxon>Bunostominae</taxon>
        <taxon>Necator</taxon>
    </lineage>
</organism>
<accession>A0ABR1DPN6</accession>
<dbReference type="EMBL" id="JAVFWL010000004">
    <property type="protein sequence ID" value="KAK6752399.1"/>
    <property type="molecule type" value="Genomic_DNA"/>
</dbReference>
<comment type="caution">
    <text evidence="1">The sequence shown here is derived from an EMBL/GenBank/DDBJ whole genome shotgun (WGS) entry which is preliminary data.</text>
</comment>
<name>A0ABR1DPN6_NECAM</name>
<reference evidence="1 2" key="1">
    <citation type="submission" date="2023-08" db="EMBL/GenBank/DDBJ databases">
        <title>A Necator americanus chromosomal reference genome.</title>
        <authorList>
            <person name="Ilik V."/>
            <person name="Petrzelkova K.J."/>
            <person name="Pardy F."/>
            <person name="Fuh T."/>
            <person name="Niatou-Singa F.S."/>
            <person name="Gouil Q."/>
            <person name="Baker L."/>
            <person name="Ritchie M.E."/>
            <person name="Jex A.R."/>
            <person name="Gazzola D."/>
            <person name="Li H."/>
            <person name="Toshio Fujiwara R."/>
            <person name="Zhan B."/>
            <person name="Aroian R.V."/>
            <person name="Pafco B."/>
            <person name="Schwarz E.M."/>
        </authorList>
    </citation>
    <scope>NUCLEOTIDE SEQUENCE [LARGE SCALE GENOMIC DNA]</scope>
    <source>
        <strain evidence="1 2">Aroian</strain>
        <tissue evidence="1">Whole animal</tissue>
    </source>
</reference>